<evidence type="ECO:0000313" key="2">
    <source>
        <dbReference type="Proteomes" id="UP000241964"/>
    </source>
</evidence>
<dbReference type="EMBL" id="PYAS01000016">
    <property type="protein sequence ID" value="PSL23626.1"/>
    <property type="molecule type" value="Genomic_DNA"/>
</dbReference>
<evidence type="ECO:0000313" key="1">
    <source>
        <dbReference type="EMBL" id="PSL23626.1"/>
    </source>
</evidence>
<protein>
    <submittedName>
        <fullName evidence="1">Uncharacterized protein</fullName>
    </submittedName>
</protein>
<dbReference type="AlphaFoldDB" id="A0A2P8FPG6"/>
<organism evidence="1 2">
    <name type="scientific">Dyadobacter jiangsuensis</name>
    <dbReference type="NCBI Taxonomy" id="1591085"/>
    <lineage>
        <taxon>Bacteria</taxon>
        <taxon>Pseudomonadati</taxon>
        <taxon>Bacteroidota</taxon>
        <taxon>Cytophagia</taxon>
        <taxon>Cytophagales</taxon>
        <taxon>Spirosomataceae</taxon>
        <taxon>Dyadobacter</taxon>
    </lineage>
</organism>
<keyword evidence="2" id="KW-1185">Reference proteome</keyword>
<name>A0A2P8FPG6_9BACT</name>
<gene>
    <name evidence="1" type="ORF">CLV60_116183</name>
</gene>
<reference evidence="1 2" key="1">
    <citation type="submission" date="2018-03" db="EMBL/GenBank/DDBJ databases">
        <title>Genomic Encyclopedia of Archaeal and Bacterial Type Strains, Phase II (KMG-II): from individual species to whole genera.</title>
        <authorList>
            <person name="Goeker M."/>
        </authorList>
    </citation>
    <scope>NUCLEOTIDE SEQUENCE [LARGE SCALE GENOMIC DNA]</scope>
    <source>
        <strain evidence="1 2">DSM 29057</strain>
    </source>
</reference>
<comment type="caution">
    <text evidence="1">The sequence shown here is derived from an EMBL/GenBank/DDBJ whole genome shotgun (WGS) entry which is preliminary data.</text>
</comment>
<accession>A0A2P8FPG6</accession>
<sequence>MCRYWYDIYYLSLIFDGEIQILNPFFEVVETIKDDRIKSDGSWIFYFSMNYYILFNEHFDMKARKLVSTAVIKREGKEIYQNGFIGKILNSSFRLNFNERERNTPRNFRCSDLLDEHTYWEYDCGEGYIAGRFYMWNEKLVFSKSKGADVQLILIDMPTGIVDWEVEIPYGSFFFDEQNGMLTSVWGSKKEGGEFQIIHLDKRLVEIGRLEDFNMEYVRVNWQTQYLENNKYYFTETVYTTSNERPRPIKFGRFDIETKKIDFLQEVPGSAGHQFAQVIYHDSKLYLRSSANELFILGEENSAMHLKV</sequence>
<dbReference type="Proteomes" id="UP000241964">
    <property type="component" value="Unassembled WGS sequence"/>
</dbReference>
<proteinExistence type="predicted"/>